<dbReference type="PANTHER" id="PTHR33096:SF1">
    <property type="entry name" value="CXC1-LIKE CYSTEINE CLUSTER ASSOCIATED WITH KDZ TRANSPOSASES DOMAIN-CONTAINING PROTEIN"/>
    <property type="match status" value="1"/>
</dbReference>
<dbReference type="InterPro" id="IPR041457">
    <property type="entry name" value="CxC2_KDZ-assoc"/>
</dbReference>
<dbReference type="PANTHER" id="PTHR33096">
    <property type="entry name" value="CXC2 DOMAIN-CONTAINING PROTEIN"/>
    <property type="match status" value="1"/>
</dbReference>
<reference evidence="4" key="1">
    <citation type="submission" date="2020-05" db="EMBL/GenBank/DDBJ databases">
        <title>Mycena genomes resolve the evolution of fungal bioluminescence.</title>
        <authorList>
            <person name="Tsai I.J."/>
        </authorList>
    </citation>
    <scope>NUCLEOTIDE SEQUENCE</scope>
    <source>
        <strain evidence="4">171206Taipei</strain>
    </source>
</reference>
<organism evidence="4 5">
    <name type="scientific">Mycena indigotica</name>
    <dbReference type="NCBI Taxonomy" id="2126181"/>
    <lineage>
        <taxon>Eukaryota</taxon>
        <taxon>Fungi</taxon>
        <taxon>Dikarya</taxon>
        <taxon>Basidiomycota</taxon>
        <taxon>Agaricomycotina</taxon>
        <taxon>Agaricomycetes</taxon>
        <taxon>Agaricomycetidae</taxon>
        <taxon>Agaricales</taxon>
        <taxon>Marasmiineae</taxon>
        <taxon>Mycenaceae</taxon>
        <taxon>Mycena</taxon>
    </lineage>
</organism>
<dbReference type="Pfam" id="PF18803">
    <property type="entry name" value="CxC2"/>
    <property type="match status" value="1"/>
</dbReference>
<feature type="domain" description="CxC2-like cysteine cluster KDZ transposase-associated" evidence="3">
    <location>
        <begin position="212"/>
        <end position="313"/>
    </location>
</feature>
<keyword evidence="1" id="KW-0175">Coiled coil</keyword>
<dbReference type="Pfam" id="PF18758">
    <property type="entry name" value="KDZ"/>
    <property type="match status" value="1"/>
</dbReference>
<evidence type="ECO:0000313" key="5">
    <source>
        <dbReference type="Proteomes" id="UP000636479"/>
    </source>
</evidence>
<feature type="coiled-coil region" evidence="1">
    <location>
        <begin position="964"/>
        <end position="991"/>
    </location>
</feature>
<dbReference type="EMBL" id="JACAZF010000018">
    <property type="protein sequence ID" value="KAF7288924.1"/>
    <property type="molecule type" value="Genomic_DNA"/>
</dbReference>
<feature type="region of interest" description="Disordered" evidence="2">
    <location>
        <begin position="90"/>
        <end position="109"/>
    </location>
</feature>
<evidence type="ECO:0000259" key="3">
    <source>
        <dbReference type="Pfam" id="PF18803"/>
    </source>
</evidence>
<dbReference type="GeneID" id="59353000"/>
<proteinExistence type="predicted"/>
<keyword evidence="5" id="KW-1185">Reference proteome</keyword>
<dbReference type="Proteomes" id="UP000636479">
    <property type="component" value="Unassembled WGS sequence"/>
</dbReference>
<evidence type="ECO:0000256" key="2">
    <source>
        <dbReference type="SAM" id="MobiDB-lite"/>
    </source>
</evidence>
<evidence type="ECO:0000256" key="1">
    <source>
        <dbReference type="SAM" id="Coils"/>
    </source>
</evidence>
<name>A0A8H6VUQ0_9AGAR</name>
<evidence type="ECO:0000313" key="4">
    <source>
        <dbReference type="EMBL" id="KAF7288924.1"/>
    </source>
</evidence>
<gene>
    <name evidence="4" type="ORF">MIND_01408600</name>
</gene>
<dbReference type="InterPro" id="IPR040521">
    <property type="entry name" value="KDZ"/>
</dbReference>
<accession>A0A8H6VUQ0</accession>
<sequence length="1101" mass="122443">MARRGRRSVLENLGDVIYDIPLMSVPPGDHQVHVSEDGARAYTQKVSLVNNGTGFGVDELAEEDIRLAGWTPLLAPTGSDLRVIAQTVSSYDTHPDDEEGAATEKRKRYASSDDPLSVWLPHAPLFLDELIRREGLGDFIHHPKCAFCPAKYGTPDVRLFKCKHCGEYLQCHNCVVTQHMRQPLHVVKEWNGEFWSRTLLHSPLRGPEGEKGLGMVFQLGHHGFPCANPGTIKRMVIVDVRGVFTLATQSCNCNIGQRRNILQQLIAHGWYPATTTDPATCVTLEALELFRLLKVVGNVNAHDFVGSLECLNDPARVETTPDRYKSFLLCARQHAYLMQAKRAGRGHEENGLELTPKGGLYVECWACPHDGRNLPVGWQNVKSGQSYLYKLMLSVDANFRLKNRLRKNQRSDPALGRGQSYFVENEAYHRHLKDYVAEKDVTTCAAFAALMQKDTKLTTGLRVSGVGGVICARHGLVRRRGIGDLQKGERYANMDFIVLATLEGETITSVTISYDVRGDIQVDLSAITIQYALPVWHASAHETSCRSNNTLKYAWGVGKTDGEGIERTWSLLNPISWSTKEMGPGGQQDTIEDKIDHLNFGKNIGLGSTLMRKLIVALAESATQDEEFAEMCENVASDTLKNWEATVNEWEADHSKPNPYLVVGGTEAGPSERDILADLKAAELEDVRAGLIPMMEGGKMTAAAFVKNGLVIEESQRRILAELESKTLLSADRSGAIQEQRFALLKKLKSWEQLQLSYMPGAEELRIAEDNRRPAEVAPPKAELTKLYFPSDIVLPQRNVICARGVIEAEAKLRMGQCADALTSLRGYLYTQAHLVYWRNANSVGQKQSTRSATLLARVGERIRRVSAKYRRAYEALVALKGVDFAPQFRKLEPGDINKRAEVEKDIQAMKKLRAAESGRASRNEPTQGALNATTSWIWTVQGGVDQALHDSVRVDWSKARARRDRWREEVALLREEMKRVLRSLATIQRDWRNRMEERSGVDVGLASGLKAYAQSQMALYKAVGESFFASWSQPALGAIAAAQSPDLLRGLLEGTAEEILELDIGTEETVPPERVGGETEVNATPRYATRAQVRAREGVE</sequence>
<dbReference type="RefSeq" id="XP_037213076.1">
    <property type="nucleotide sequence ID" value="XM_037370484.1"/>
</dbReference>
<protein>
    <submittedName>
        <fullName evidence="4">CxC2 domain-containing protein</fullName>
    </submittedName>
</protein>
<dbReference type="AlphaFoldDB" id="A0A8H6VUQ0"/>
<dbReference type="OrthoDB" id="2682806at2759"/>
<comment type="caution">
    <text evidence="4">The sequence shown here is derived from an EMBL/GenBank/DDBJ whole genome shotgun (WGS) entry which is preliminary data.</text>
</comment>